<organism evidence="1 2">
    <name type="scientific">Croceicoccus naphthovorans</name>
    <dbReference type="NCBI Taxonomy" id="1348774"/>
    <lineage>
        <taxon>Bacteria</taxon>
        <taxon>Pseudomonadati</taxon>
        <taxon>Pseudomonadota</taxon>
        <taxon>Alphaproteobacteria</taxon>
        <taxon>Sphingomonadales</taxon>
        <taxon>Erythrobacteraceae</taxon>
        <taxon>Croceicoccus</taxon>
    </lineage>
</organism>
<evidence type="ECO:0000313" key="2">
    <source>
        <dbReference type="Proteomes" id="UP000035287"/>
    </source>
</evidence>
<reference evidence="1 2" key="1">
    <citation type="submission" date="2015-06" db="EMBL/GenBank/DDBJ databases">
        <authorList>
            <person name="Zeng Y."/>
            <person name="Huang Y."/>
        </authorList>
    </citation>
    <scope>NUCLEOTIDE SEQUENCE [LARGE SCALE GENOMIC DNA]</scope>
    <source>
        <strain evidence="1 2">PQ-2</strain>
    </source>
</reference>
<proteinExistence type="predicted"/>
<name>A0A0G3XGW7_9SPHN</name>
<sequence>MSNQLNPLSSFPIIVVPAGTEFTDPMTGETAVVADGNMVPNGRAFHCTQRDLDDLKASLSDAVPLTQSTTLGQTV</sequence>
<dbReference type="PATRIC" id="fig|1348774.3.peg.1572"/>
<dbReference type="KEGG" id="cna:AB433_07505"/>
<accession>A0A0G3XGW7</accession>
<protein>
    <submittedName>
        <fullName evidence="1">Uncharacterized protein</fullName>
    </submittedName>
</protein>
<gene>
    <name evidence="1" type="ORF">AB433_07505</name>
</gene>
<dbReference type="EMBL" id="CP011770">
    <property type="protein sequence ID" value="AKM09864.1"/>
    <property type="molecule type" value="Genomic_DNA"/>
</dbReference>
<dbReference type="AlphaFoldDB" id="A0A0G3XGW7"/>
<evidence type="ECO:0000313" key="1">
    <source>
        <dbReference type="EMBL" id="AKM09864.1"/>
    </source>
</evidence>
<keyword evidence="2" id="KW-1185">Reference proteome</keyword>
<dbReference type="Proteomes" id="UP000035287">
    <property type="component" value="Chromosome"/>
</dbReference>